<comment type="caution">
    <text evidence="2">The sequence shown here is derived from an EMBL/GenBank/DDBJ whole genome shotgun (WGS) entry which is preliminary data.</text>
</comment>
<feature type="region of interest" description="Disordered" evidence="1">
    <location>
        <begin position="62"/>
        <end position="112"/>
    </location>
</feature>
<protein>
    <submittedName>
        <fullName evidence="2">Uncharacterized protein</fullName>
    </submittedName>
</protein>
<evidence type="ECO:0000313" key="2">
    <source>
        <dbReference type="EMBL" id="ETP06976.1"/>
    </source>
</evidence>
<gene>
    <name evidence="2" type="ORF">F441_16692</name>
</gene>
<sequence length="112" mass="12129">VRPRRHLPLAQLVPARAATLSPLRERRLLPMLALVHLLSRRRLPQVTKADIRETMVTTSTTVVTTPSETTSTRVMTATTTTASSSSSRRDKVSVSRISPTSTGGKLIQIGAA</sequence>
<feature type="compositionally biased region" description="Low complexity" evidence="1">
    <location>
        <begin position="62"/>
        <end position="86"/>
    </location>
</feature>
<dbReference type="EMBL" id="ANIX01003352">
    <property type="protein sequence ID" value="ETP06976.1"/>
    <property type="molecule type" value="Genomic_DNA"/>
</dbReference>
<dbReference type="Proteomes" id="UP000018958">
    <property type="component" value="Unassembled WGS sequence"/>
</dbReference>
<organism evidence="2 3">
    <name type="scientific">Phytophthora nicotianae CJ01A1</name>
    <dbReference type="NCBI Taxonomy" id="1317063"/>
    <lineage>
        <taxon>Eukaryota</taxon>
        <taxon>Sar</taxon>
        <taxon>Stramenopiles</taxon>
        <taxon>Oomycota</taxon>
        <taxon>Peronosporomycetes</taxon>
        <taxon>Peronosporales</taxon>
        <taxon>Peronosporaceae</taxon>
        <taxon>Phytophthora</taxon>
    </lineage>
</organism>
<dbReference type="AlphaFoldDB" id="W2W935"/>
<proteinExistence type="predicted"/>
<name>W2W935_PHYNI</name>
<evidence type="ECO:0000256" key="1">
    <source>
        <dbReference type="SAM" id="MobiDB-lite"/>
    </source>
</evidence>
<feature type="non-terminal residue" evidence="2">
    <location>
        <position position="1"/>
    </location>
</feature>
<accession>W2W935</accession>
<evidence type="ECO:0000313" key="3">
    <source>
        <dbReference type="Proteomes" id="UP000018958"/>
    </source>
</evidence>
<reference evidence="2 3" key="1">
    <citation type="submission" date="2013-11" db="EMBL/GenBank/DDBJ databases">
        <title>The Genome Sequence of Phytophthora parasitica CJ01A1.</title>
        <authorList>
            <consortium name="The Broad Institute Genomics Platform"/>
            <person name="Russ C."/>
            <person name="Tyler B."/>
            <person name="Panabieres F."/>
            <person name="Shan W."/>
            <person name="Tripathy S."/>
            <person name="Grunwald N."/>
            <person name="Machado M."/>
            <person name="Johnson C.S."/>
            <person name="Walker B."/>
            <person name="Young S.K."/>
            <person name="Zeng Q."/>
            <person name="Gargeya S."/>
            <person name="Fitzgerald M."/>
            <person name="Haas B."/>
            <person name="Abouelleil A."/>
            <person name="Allen A.W."/>
            <person name="Alvarado L."/>
            <person name="Arachchi H.M."/>
            <person name="Berlin A.M."/>
            <person name="Chapman S.B."/>
            <person name="Gainer-Dewar J."/>
            <person name="Goldberg J."/>
            <person name="Griggs A."/>
            <person name="Gujja S."/>
            <person name="Hansen M."/>
            <person name="Howarth C."/>
            <person name="Imamovic A."/>
            <person name="Ireland A."/>
            <person name="Larimer J."/>
            <person name="McCowan C."/>
            <person name="Murphy C."/>
            <person name="Pearson M."/>
            <person name="Poon T.W."/>
            <person name="Priest M."/>
            <person name="Roberts A."/>
            <person name="Saif S."/>
            <person name="Shea T."/>
            <person name="Sisk P."/>
            <person name="Sykes S."/>
            <person name="Wortman J."/>
            <person name="Nusbaum C."/>
            <person name="Birren B."/>
        </authorList>
    </citation>
    <scope>NUCLEOTIDE SEQUENCE [LARGE SCALE GENOMIC DNA]</scope>
    <source>
        <strain evidence="2 3">CJ01A1</strain>
    </source>
</reference>